<keyword evidence="2" id="KW-1185">Reference proteome</keyword>
<sequence length="353" mass="39117">MQQATRVDGINKPILVPNLPKKVAPGFNYSRAVQGACPGPGADPSDCYNDKGVVSGNRFSVLDTLNSIKFNNLITGQVDLYLPDQGLGDNMEVEVNPLNSNGFYGITDAQKQVILNCMCDFKYVQAEAVEEWSQGEWDFFADKCLELGLDPENSILYPEEDTETVEVEDIEGFDSGHAASHLKKLGVYVDPVVSKASNHDDGEQFDGFVLFSEKAEEFERFAGHWQPDWGLFFRFNLAQKDYFGFRLAGGPADLVFLSSPKPSPPSLPILGSRPLLSGILWAVNHTHRIKERILLAGGMRRGYAWWFREGGGVLADGSLPWGFGWDDFFDSLMASSFSFPSASFDNEDGIYAY</sequence>
<reference evidence="1 2" key="2">
    <citation type="journal article" date="2022" name="Mol. Ecol. Resour.">
        <title>The genomes of chicory, endive, great burdock and yacon provide insights into Asteraceae paleo-polyploidization history and plant inulin production.</title>
        <authorList>
            <person name="Fan W."/>
            <person name="Wang S."/>
            <person name="Wang H."/>
            <person name="Wang A."/>
            <person name="Jiang F."/>
            <person name="Liu H."/>
            <person name="Zhao H."/>
            <person name="Xu D."/>
            <person name="Zhang Y."/>
        </authorList>
    </citation>
    <scope>NUCLEOTIDE SEQUENCE [LARGE SCALE GENOMIC DNA]</scope>
    <source>
        <strain evidence="2">cv. Yunnan</strain>
        <tissue evidence="1">Leaves</tissue>
    </source>
</reference>
<organism evidence="1 2">
    <name type="scientific">Smallanthus sonchifolius</name>
    <dbReference type="NCBI Taxonomy" id="185202"/>
    <lineage>
        <taxon>Eukaryota</taxon>
        <taxon>Viridiplantae</taxon>
        <taxon>Streptophyta</taxon>
        <taxon>Embryophyta</taxon>
        <taxon>Tracheophyta</taxon>
        <taxon>Spermatophyta</taxon>
        <taxon>Magnoliopsida</taxon>
        <taxon>eudicotyledons</taxon>
        <taxon>Gunneridae</taxon>
        <taxon>Pentapetalae</taxon>
        <taxon>asterids</taxon>
        <taxon>campanulids</taxon>
        <taxon>Asterales</taxon>
        <taxon>Asteraceae</taxon>
        <taxon>Asteroideae</taxon>
        <taxon>Heliantheae alliance</taxon>
        <taxon>Millerieae</taxon>
        <taxon>Smallanthus</taxon>
    </lineage>
</organism>
<dbReference type="Proteomes" id="UP001056120">
    <property type="component" value="Linkage Group LG14"/>
</dbReference>
<gene>
    <name evidence="1" type="ORF">L1987_45390</name>
</gene>
<comment type="caution">
    <text evidence="1">The sequence shown here is derived from an EMBL/GenBank/DDBJ whole genome shotgun (WGS) entry which is preliminary data.</text>
</comment>
<reference evidence="2" key="1">
    <citation type="journal article" date="2022" name="Mol. Ecol. Resour.">
        <title>The genomes of chicory, endive, great burdock and yacon provide insights into Asteraceae palaeo-polyploidization history and plant inulin production.</title>
        <authorList>
            <person name="Fan W."/>
            <person name="Wang S."/>
            <person name="Wang H."/>
            <person name="Wang A."/>
            <person name="Jiang F."/>
            <person name="Liu H."/>
            <person name="Zhao H."/>
            <person name="Xu D."/>
            <person name="Zhang Y."/>
        </authorList>
    </citation>
    <scope>NUCLEOTIDE SEQUENCE [LARGE SCALE GENOMIC DNA]</scope>
    <source>
        <strain evidence="2">cv. Yunnan</strain>
    </source>
</reference>
<protein>
    <submittedName>
        <fullName evidence="1">Uncharacterized protein</fullName>
    </submittedName>
</protein>
<evidence type="ECO:0000313" key="2">
    <source>
        <dbReference type="Proteomes" id="UP001056120"/>
    </source>
</evidence>
<proteinExistence type="predicted"/>
<accession>A0ACB9GRY6</accession>
<name>A0ACB9GRY6_9ASTR</name>
<dbReference type="EMBL" id="CM042031">
    <property type="protein sequence ID" value="KAI3786255.1"/>
    <property type="molecule type" value="Genomic_DNA"/>
</dbReference>
<evidence type="ECO:0000313" key="1">
    <source>
        <dbReference type="EMBL" id="KAI3786255.1"/>
    </source>
</evidence>